<proteinExistence type="predicted"/>
<name>A0A0A8ZKE1_ARUDO</name>
<reference evidence="1" key="2">
    <citation type="journal article" date="2015" name="Data Brief">
        <title>Shoot transcriptome of the giant reed, Arundo donax.</title>
        <authorList>
            <person name="Barrero R.A."/>
            <person name="Guerrero F.D."/>
            <person name="Moolhuijzen P."/>
            <person name="Goolsby J.A."/>
            <person name="Tidwell J."/>
            <person name="Bellgard S.E."/>
            <person name="Bellgard M.I."/>
        </authorList>
    </citation>
    <scope>NUCLEOTIDE SEQUENCE</scope>
    <source>
        <tissue evidence="1">Shoot tissue taken approximately 20 cm above the soil surface</tissue>
    </source>
</reference>
<reference evidence="1" key="1">
    <citation type="submission" date="2014-09" db="EMBL/GenBank/DDBJ databases">
        <authorList>
            <person name="Magalhaes I.L.F."/>
            <person name="Oliveira U."/>
            <person name="Santos F.R."/>
            <person name="Vidigal T.H.D.A."/>
            <person name="Brescovit A.D."/>
            <person name="Santos A.J."/>
        </authorList>
    </citation>
    <scope>NUCLEOTIDE SEQUENCE</scope>
    <source>
        <tissue evidence="1">Shoot tissue taken approximately 20 cm above the soil surface</tissue>
    </source>
</reference>
<evidence type="ECO:0000313" key="1">
    <source>
        <dbReference type="EMBL" id="JAD35332.1"/>
    </source>
</evidence>
<sequence>MPGPGSAAPFATAG</sequence>
<organism evidence="1">
    <name type="scientific">Arundo donax</name>
    <name type="common">Giant reed</name>
    <name type="synonym">Donax arundinaceus</name>
    <dbReference type="NCBI Taxonomy" id="35708"/>
    <lineage>
        <taxon>Eukaryota</taxon>
        <taxon>Viridiplantae</taxon>
        <taxon>Streptophyta</taxon>
        <taxon>Embryophyta</taxon>
        <taxon>Tracheophyta</taxon>
        <taxon>Spermatophyta</taxon>
        <taxon>Magnoliopsida</taxon>
        <taxon>Liliopsida</taxon>
        <taxon>Poales</taxon>
        <taxon>Poaceae</taxon>
        <taxon>PACMAD clade</taxon>
        <taxon>Arundinoideae</taxon>
        <taxon>Arundineae</taxon>
        <taxon>Arundo</taxon>
    </lineage>
</organism>
<dbReference type="EMBL" id="GBRH01262563">
    <property type="protein sequence ID" value="JAD35332.1"/>
    <property type="molecule type" value="Transcribed_RNA"/>
</dbReference>
<protein>
    <submittedName>
        <fullName evidence="1">Uncharacterized protein</fullName>
    </submittedName>
</protein>
<accession>A0A0A8ZKE1</accession>